<reference evidence="2" key="1">
    <citation type="journal article" date="2013" name="Nat. Commun.">
        <title>Whole-genome sequencing of Oryza brachyantha reveals mechanisms underlying Oryza genome evolution.</title>
        <authorList>
            <person name="Chen J."/>
            <person name="Huang Q."/>
            <person name="Gao D."/>
            <person name="Wang J."/>
            <person name="Lang Y."/>
            <person name="Liu T."/>
            <person name="Li B."/>
            <person name="Bai Z."/>
            <person name="Luis Goicoechea J."/>
            <person name="Liang C."/>
            <person name="Chen C."/>
            <person name="Zhang W."/>
            <person name="Sun S."/>
            <person name="Liao Y."/>
            <person name="Zhang X."/>
            <person name="Yang L."/>
            <person name="Song C."/>
            <person name="Wang M."/>
            <person name="Shi J."/>
            <person name="Liu G."/>
            <person name="Liu J."/>
            <person name="Zhou H."/>
            <person name="Zhou W."/>
            <person name="Yu Q."/>
            <person name="An N."/>
            <person name="Chen Y."/>
            <person name="Cai Q."/>
            <person name="Wang B."/>
            <person name="Liu B."/>
            <person name="Min J."/>
            <person name="Huang Y."/>
            <person name="Wu H."/>
            <person name="Li Z."/>
            <person name="Zhang Y."/>
            <person name="Yin Y."/>
            <person name="Song W."/>
            <person name="Jiang J."/>
            <person name="Jackson S.A."/>
            <person name="Wing R.A."/>
            <person name="Wang J."/>
            <person name="Chen M."/>
        </authorList>
    </citation>
    <scope>NUCLEOTIDE SEQUENCE [LARGE SCALE GENOMIC DNA]</scope>
    <source>
        <strain evidence="2">cv. IRGC 101232</strain>
    </source>
</reference>
<proteinExistence type="predicted"/>
<dbReference type="Proteomes" id="UP000006038">
    <property type="component" value="Chromosome 7"/>
</dbReference>
<dbReference type="HOGENOM" id="CLU_033501_1_0_1"/>
<dbReference type="eggNOG" id="ENOG502RRPG">
    <property type="taxonomic scope" value="Eukaryota"/>
</dbReference>
<sequence>MCRLRAVCRSWLAFTSDPHFVAAHAARHPGPLLAVGVQGFPRLCVDLVDLSGNVVKQILRVGKGMVVGGISGDRAFLAGEDHSVRVLDPTTGSISCLPHHRSNSADPSMTCVWFAFGQTASTGEYKLVRIMLNINDSRQVAEVITISDMNAQWRKIANPPGSLDWGCNNGVVFKGAAYFIVDYCFSDPSVVERGRMPSFDLATEQWSVTLKGPANRILEESNGTLTYHDLANQLMLAGLKGTLSIAHCNDQFYAVDIWFLLDAEKGTWSKGYRISVDVFYGIGDYLKVQPLLVTDEGKVVLWMQMGSKGVVQIYDPVTDTSLDIIQTSTYTGASVYTGSLLHPGSGTAKTSVLSGDVMRLKDLNMRAIYGTRNFFNLETWAWGFVSLGTCLVGRATGALYKVLRQSREL</sequence>
<accession>J3MJ90</accession>
<dbReference type="Gramene" id="OB07G14720.1">
    <property type="protein sequence ID" value="OB07G14720.1"/>
    <property type="gene ID" value="OB07G14720"/>
</dbReference>
<keyword evidence="3" id="KW-1185">Reference proteome</keyword>
<name>J3MJ90_ORYBR</name>
<dbReference type="Pfam" id="PF08268">
    <property type="entry name" value="FBA_3"/>
    <property type="match status" value="1"/>
</dbReference>
<protein>
    <recommendedName>
        <fullName evidence="1">F-box associated beta-propeller type 3 domain-containing protein</fullName>
    </recommendedName>
</protein>
<dbReference type="PANTHER" id="PTHR31111">
    <property type="entry name" value="BNAA05G37150D PROTEIN-RELATED"/>
    <property type="match status" value="1"/>
</dbReference>
<evidence type="ECO:0000259" key="1">
    <source>
        <dbReference type="Pfam" id="PF08268"/>
    </source>
</evidence>
<dbReference type="InterPro" id="IPR036047">
    <property type="entry name" value="F-box-like_dom_sf"/>
</dbReference>
<dbReference type="InterPro" id="IPR011047">
    <property type="entry name" value="Quinoprotein_ADH-like_sf"/>
</dbReference>
<dbReference type="InterPro" id="IPR013187">
    <property type="entry name" value="F-box-assoc_dom_typ3"/>
</dbReference>
<dbReference type="AlphaFoldDB" id="J3MJ90"/>
<reference evidence="2" key="2">
    <citation type="submission" date="2013-04" db="UniProtKB">
        <authorList>
            <consortium name="EnsemblPlants"/>
        </authorList>
    </citation>
    <scope>IDENTIFICATION</scope>
</reference>
<dbReference type="InterPro" id="IPR017451">
    <property type="entry name" value="F-box-assoc_interact_dom"/>
</dbReference>
<dbReference type="NCBIfam" id="TIGR01640">
    <property type="entry name" value="F_box_assoc_1"/>
    <property type="match status" value="1"/>
</dbReference>
<dbReference type="SUPFAM" id="SSF81383">
    <property type="entry name" value="F-box domain"/>
    <property type="match status" value="1"/>
</dbReference>
<organism evidence="2">
    <name type="scientific">Oryza brachyantha</name>
    <name type="common">malo sina</name>
    <dbReference type="NCBI Taxonomy" id="4533"/>
    <lineage>
        <taxon>Eukaryota</taxon>
        <taxon>Viridiplantae</taxon>
        <taxon>Streptophyta</taxon>
        <taxon>Embryophyta</taxon>
        <taxon>Tracheophyta</taxon>
        <taxon>Spermatophyta</taxon>
        <taxon>Magnoliopsida</taxon>
        <taxon>Liliopsida</taxon>
        <taxon>Poales</taxon>
        <taxon>Poaceae</taxon>
        <taxon>BOP clade</taxon>
        <taxon>Oryzoideae</taxon>
        <taxon>Oryzeae</taxon>
        <taxon>Oryzinae</taxon>
        <taxon>Oryza</taxon>
    </lineage>
</organism>
<dbReference type="OMA" id="YCFSDPS"/>
<feature type="domain" description="F-box associated beta-propeller type 3" evidence="1">
    <location>
        <begin position="83"/>
        <end position="320"/>
    </location>
</feature>
<evidence type="ECO:0000313" key="2">
    <source>
        <dbReference type="EnsemblPlants" id="OB07G14720.1"/>
    </source>
</evidence>
<dbReference type="SUPFAM" id="SSF50998">
    <property type="entry name" value="Quinoprotein alcohol dehydrogenase-like"/>
    <property type="match status" value="1"/>
</dbReference>
<dbReference type="EnsemblPlants" id="OB07G14720.1">
    <property type="protein sequence ID" value="OB07G14720.1"/>
    <property type="gene ID" value="OB07G14720"/>
</dbReference>
<dbReference type="PANTHER" id="PTHR31111:SF133">
    <property type="entry name" value="OS07G0196600 PROTEIN"/>
    <property type="match status" value="1"/>
</dbReference>
<evidence type="ECO:0000313" key="3">
    <source>
        <dbReference type="Proteomes" id="UP000006038"/>
    </source>
</evidence>